<dbReference type="AlphaFoldDB" id="A0A7S3ZX68"/>
<reference evidence="3" key="1">
    <citation type="submission" date="2021-01" db="EMBL/GenBank/DDBJ databases">
        <authorList>
            <person name="Corre E."/>
            <person name="Pelletier E."/>
            <person name="Niang G."/>
            <person name="Scheremetjew M."/>
            <person name="Finn R."/>
            <person name="Kale V."/>
            <person name="Holt S."/>
            <person name="Cochrane G."/>
            <person name="Meng A."/>
            <person name="Brown T."/>
            <person name="Cohen L."/>
        </authorList>
    </citation>
    <scope>NUCLEOTIDE SEQUENCE</scope>
    <source>
        <strain evidence="3">CCMP1756</strain>
    </source>
</reference>
<feature type="transmembrane region" description="Helical" evidence="2">
    <location>
        <begin position="270"/>
        <end position="291"/>
    </location>
</feature>
<proteinExistence type="predicted"/>
<feature type="region of interest" description="Disordered" evidence="1">
    <location>
        <begin position="1"/>
        <end position="20"/>
    </location>
</feature>
<evidence type="ECO:0000256" key="1">
    <source>
        <dbReference type="SAM" id="MobiDB-lite"/>
    </source>
</evidence>
<feature type="compositionally biased region" description="Basic and acidic residues" evidence="1">
    <location>
        <begin position="1"/>
        <end position="14"/>
    </location>
</feature>
<feature type="transmembrane region" description="Helical" evidence="2">
    <location>
        <begin position="90"/>
        <end position="111"/>
    </location>
</feature>
<keyword evidence="2" id="KW-0472">Membrane</keyword>
<keyword evidence="2" id="KW-1133">Transmembrane helix</keyword>
<organism evidence="3">
    <name type="scientific">Pelagomonas calceolata</name>
    <dbReference type="NCBI Taxonomy" id="35677"/>
    <lineage>
        <taxon>Eukaryota</taxon>
        <taxon>Sar</taxon>
        <taxon>Stramenopiles</taxon>
        <taxon>Ochrophyta</taxon>
        <taxon>Pelagophyceae</taxon>
        <taxon>Pelagomonadales</taxon>
        <taxon>Pelagomonadaceae</taxon>
        <taxon>Pelagomonas</taxon>
    </lineage>
</organism>
<evidence type="ECO:0000256" key="2">
    <source>
        <dbReference type="SAM" id="Phobius"/>
    </source>
</evidence>
<gene>
    <name evidence="3" type="ORF">PCAL00307_LOCUS12226</name>
</gene>
<sequence>MSEELPREEGRPSEEELPSEEGLPERRICAVVQGVEQFDCVHLCFYLFSFSIIGFVLADVASGCVLFLLMVAFALAFTSAQKEDRCLMRAALLIYVLGLLLLVVAMVLLAMKTHRVMSLTPDPTCEPWAGSCQEGGQRSDGRTECSDCSDEVSCVDVSAAGLWWSERGARYFPASEKYGRYWGWGRTRRLNGCGIPQKPSERLGIPDGSFGASGNTEQKRRWEAAKETGDCRPLFTSQAKCEDYWGRWQDAWSEEWGGACIVRLLFNAALIFYGFSFFSEIGPDILFFCLLTR</sequence>
<name>A0A7S3ZX68_9STRA</name>
<keyword evidence="2" id="KW-0812">Transmembrane</keyword>
<evidence type="ECO:0000313" key="3">
    <source>
        <dbReference type="EMBL" id="CAE0696790.1"/>
    </source>
</evidence>
<feature type="transmembrane region" description="Helical" evidence="2">
    <location>
        <begin position="45"/>
        <end position="78"/>
    </location>
</feature>
<dbReference type="EMBL" id="HBIW01014218">
    <property type="protein sequence ID" value="CAE0696790.1"/>
    <property type="molecule type" value="Transcribed_RNA"/>
</dbReference>
<accession>A0A7S3ZX68</accession>
<protein>
    <submittedName>
        <fullName evidence="3">Uncharacterized protein</fullName>
    </submittedName>
</protein>